<evidence type="ECO:0000259" key="3">
    <source>
        <dbReference type="Pfam" id="PF02225"/>
    </source>
</evidence>
<sequence length="673" mass="75991">MTSREYKKVIWTALLILLAFIIGVLIGYFSRTIVFQPDSRTKLLDKLNRDGDNSITQKLFDTIDTGQIDSNLRILTGKPRLAGTENNRESGDFVHRQFLQYGLQSEIIEYNVTLSYPDKTADNYVSVIEEDGTVTFKTVAIVEGDEVQPFNAFSPSGNVMGNLVFVNYARETDFHKLKDMNINVSGTIVIAKYGKGFRGNKVNNAYEAGAVGIILYSDPGDYAPSGTNATYPDTVFLPKDGAQRGNIVLNKGDQSTPGYPANEYSYRLREHELNARLPKIPCLPISYSNAYNLLRYKCLLFNGVNDKNRYVMVGNHRDAWVYGSIDPISGTIVMVETARVFGQLLKDGWRPRRSVLFCSWDAEEFGLVGSFEWVEDNSKWLSSQAVAYINVDSAVSGNDTIHLKTVPLLQKVFEDAANKVPDPYGKYNSAYEAWRNHPRFRVYKMGGGSDHVPFLAGLGIPSMYPKYSYLKDIWNSTSTPLYHSRYENYHAFKMIDPELKFAKTMTSIISESIRNLADSRIIPFDIDRYTEYISNGVEELLNHYGQVVGPKMEEWIHRSVNAFHESAARLKSIIAAIHNDNDDPLYARQINDKLLWLERSFLLDEGLPGNSMYKHLLHSPDTANYYGGVSFPGLGGITQCMDIQNTTECHVEIHKHVAKIIQRIFDAAKTLDS</sequence>
<keyword evidence="7" id="KW-1185">Reference proteome</keyword>
<keyword evidence="2" id="KW-0472">Membrane</keyword>
<dbReference type="FunFam" id="3.40.630.10:FF:000101">
    <property type="entry name" value="N-acetylated alpha-linked acidic dipeptidase like 1"/>
    <property type="match status" value="1"/>
</dbReference>
<dbReference type="InterPro" id="IPR007365">
    <property type="entry name" value="TFR-like_dimer_dom"/>
</dbReference>
<protein>
    <submittedName>
        <fullName evidence="6">NAALAD</fullName>
        <ecNumber evidence="6">3.4.17.21</ecNumber>
    </submittedName>
</protein>
<dbReference type="PANTHER" id="PTHR10404">
    <property type="entry name" value="N-ACETYLATED-ALPHA-LINKED ACIDIC DIPEPTIDASE"/>
    <property type="match status" value="1"/>
</dbReference>
<evidence type="ECO:0000256" key="1">
    <source>
        <dbReference type="ARBA" id="ARBA00005634"/>
    </source>
</evidence>
<evidence type="ECO:0000259" key="4">
    <source>
        <dbReference type="Pfam" id="PF04253"/>
    </source>
</evidence>
<dbReference type="InterPro" id="IPR007484">
    <property type="entry name" value="Peptidase_M28"/>
</dbReference>
<dbReference type="InterPro" id="IPR039373">
    <property type="entry name" value="Peptidase_M28B"/>
</dbReference>
<dbReference type="AlphaFoldDB" id="A0A8S3QAD7"/>
<name>A0A8S3QAD7_MYTED</name>
<accession>A0A8S3QAD7</accession>
<dbReference type="Gene3D" id="3.50.30.30">
    <property type="match status" value="1"/>
</dbReference>
<evidence type="ECO:0000259" key="5">
    <source>
        <dbReference type="Pfam" id="PF04389"/>
    </source>
</evidence>
<dbReference type="EC" id="3.4.17.21" evidence="6"/>
<evidence type="ECO:0000313" key="6">
    <source>
        <dbReference type="EMBL" id="CAG2192245.1"/>
    </source>
</evidence>
<evidence type="ECO:0000256" key="2">
    <source>
        <dbReference type="SAM" id="Phobius"/>
    </source>
</evidence>
<feature type="domain" description="PA" evidence="3">
    <location>
        <begin position="160"/>
        <end position="241"/>
    </location>
</feature>
<dbReference type="Pfam" id="PF04389">
    <property type="entry name" value="Peptidase_M28"/>
    <property type="match status" value="1"/>
</dbReference>
<comment type="caution">
    <text evidence="6">The sequence shown here is derived from an EMBL/GenBank/DDBJ whole genome shotgun (WGS) entry which is preliminary data.</text>
</comment>
<comment type="similarity">
    <text evidence="1">Belongs to the peptidase M28 family. M28B subfamily.</text>
</comment>
<dbReference type="Proteomes" id="UP000683360">
    <property type="component" value="Unassembled WGS sequence"/>
</dbReference>
<dbReference type="EMBL" id="CAJPWZ010000381">
    <property type="protein sequence ID" value="CAG2192245.1"/>
    <property type="molecule type" value="Genomic_DNA"/>
</dbReference>
<dbReference type="InterPro" id="IPR036757">
    <property type="entry name" value="TFR-like_dimer_dom_sf"/>
</dbReference>
<gene>
    <name evidence="6" type="ORF">MEDL_7480</name>
</gene>
<dbReference type="Pfam" id="PF04253">
    <property type="entry name" value="TFR_dimer"/>
    <property type="match status" value="1"/>
</dbReference>
<feature type="transmembrane region" description="Helical" evidence="2">
    <location>
        <begin position="9"/>
        <end position="29"/>
    </location>
</feature>
<feature type="domain" description="Transferrin receptor-like dimerisation" evidence="4">
    <location>
        <begin position="555"/>
        <end position="671"/>
    </location>
</feature>
<dbReference type="SUPFAM" id="SSF52025">
    <property type="entry name" value="PA domain"/>
    <property type="match status" value="1"/>
</dbReference>
<keyword evidence="6" id="KW-0378">Hydrolase</keyword>
<organism evidence="6 7">
    <name type="scientific">Mytilus edulis</name>
    <name type="common">Blue mussel</name>
    <dbReference type="NCBI Taxonomy" id="6550"/>
    <lineage>
        <taxon>Eukaryota</taxon>
        <taxon>Metazoa</taxon>
        <taxon>Spiralia</taxon>
        <taxon>Lophotrochozoa</taxon>
        <taxon>Mollusca</taxon>
        <taxon>Bivalvia</taxon>
        <taxon>Autobranchia</taxon>
        <taxon>Pteriomorphia</taxon>
        <taxon>Mytilida</taxon>
        <taxon>Mytiloidea</taxon>
        <taxon>Mytilidae</taxon>
        <taxon>Mytilinae</taxon>
        <taxon>Mytilus</taxon>
    </lineage>
</organism>
<dbReference type="GO" id="GO:0004181">
    <property type="term" value="F:metallocarboxypeptidase activity"/>
    <property type="evidence" value="ECO:0007669"/>
    <property type="project" value="UniProtKB-EC"/>
</dbReference>
<dbReference type="PANTHER" id="PTHR10404:SF46">
    <property type="entry name" value="VACUOLAR PROTEIN SORTING-ASSOCIATED PROTEIN 70"/>
    <property type="match status" value="1"/>
</dbReference>
<proteinExistence type="inferred from homology"/>
<dbReference type="SUPFAM" id="SSF53187">
    <property type="entry name" value="Zn-dependent exopeptidases"/>
    <property type="match status" value="1"/>
</dbReference>
<evidence type="ECO:0000313" key="7">
    <source>
        <dbReference type="Proteomes" id="UP000683360"/>
    </source>
</evidence>
<keyword evidence="6" id="KW-0121">Carboxypeptidase</keyword>
<dbReference type="Pfam" id="PF02225">
    <property type="entry name" value="PA"/>
    <property type="match status" value="1"/>
</dbReference>
<dbReference type="OrthoDB" id="5841748at2759"/>
<dbReference type="InterPro" id="IPR003137">
    <property type="entry name" value="PA_domain"/>
</dbReference>
<dbReference type="Gene3D" id="3.40.630.10">
    <property type="entry name" value="Zn peptidases"/>
    <property type="match status" value="1"/>
</dbReference>
<dbReference type="CDD" id="cd02121">
    <property type="entry name" value="PA_GCPII_like"/>
    <property type="match status" value="1"/>
</dbReference>
<dbReference type="InterPro" id="IPR046450">
    <property type="entry name" value="PA_dom_sf"/>
</dbReference>
<dbReference type="Gene3D" id="1.20.930.40">
    <property type="entry name" value="Transferrin receptor-like, dimerisation domain"/>
    <property type="match status" value="1"/>
</dbReference>
<feature type="domain" description="Peptidase M28" evidence="5">
    <location>
        <begin position="306"/>
        <end position="490"/>
    </location>
</feature>
<keyword evidence="2" id="KW-0812">Transmembrane</keyword>
<keyword evidence="2" id="KW-1133">Transmembrane helix</keyword>
<keyword evidence="6" id="KW-0645">Protease</keyword>
<dbReference type="SUPFAM" id="SSF47672">
    <property type="entry name" value="Transferrin receptor-like dimerisation domain"/>
    <property type="match status" value="1"/>
</dbReference>
<reference evidence="6" key="1">
    <citation type="submission" date="2021-03" db="EMBL/GenBank/DDBJ databases">
        <authorList>
            <person name="Bekaert M."/>
        </authorList>
    </citation>
    <scope>NUCLEOTIDE SEQUENCE</scope>
</reference>
<dbReference type="FunFam" id="3.50.30.30:FF:000045">
    <property type="entry name" value="Predicted protein"/>
    <property type="match status" value="1"/>
</dbReference>